<dbReference type="OrthoDB" id="9803982at2"/>
<keyword evidence="1" id="KW-0677">Repeat</keyword>
<dbReference type="Proteomes" id="UP000249239">
    <property type="component" value="Unassembled WGS sequence"/>
</dbReference>
<dbReference type="AlphaFoldDB" id="A0A2W7NKK6"/>
<dbReference type="InterPro" id="IPR019734">
    <property type="entry name" value="TPR_rpt"/>
</dbReference>
<evidence type="ECO:0000256" key="1">
    <source>
        <dbReference type="ARBA" id="ARBA00022737"/>
    </source>
</evidence>
<dbReference type="EMBL" id="QKZK01000023">
    <property type="protein sequence ID" value="PZX13716.1"/>
    <property type="molecule type" value="Genomic_DNA"/>
</dbReference>
<keyword evidence="2 3" id="KW-0802">TPR repeat</keyword>
<evidence type="ECO:0000313" key="4">
    <source>
        <dbReference type="EMBL" id="PZX13716.1"/>
    </source>
</evidence>
<protein>
    <submittedName>
        <fullName evidence="4">Tetratricopeptide repeat protein</fullName>
    </submittedName>
</protein>
<accession>A0A2W7NKK6</accession>
<dbReference type="SMART" id="SM00028">
    <property type="entry name" value="TPR"/>
    <property type="match status" value="4"/>
</dbReference>
<dbReference type="Gene3D" id="1.25.40.10">
    <property type="entry name" value="Tetratricopeptide repeat domain"/>
    <property type="match status" value="1"/>
</dbReference>
<evidence type="ECO:0000256" key="2">
    <source>
        <dbReference type="ARBA" id="ARBA00022803"/>
    </source>
</evidence>
<dbReference type="RefSeq" id="WP_111446418.1">
    <property type="nucleotide sequence ID" value="NZ_QKZK01000023.1"/>
</dbReference>
<comment type="caution">
    <text evidence="4">The sequence shown here is derived from an EMBL/GenBank/DDBJ whole genome shotgun (WGS) entry which is preliminary data.</text>
</comment>
<dbReference type="InterPro" id="IPR011990">
    <property type="entry name" value="TPR-like_helical_dom_sf"/>
</dbReference>
<evidence type="ECO:0000313" key="5">
    <source>
        <dbReference type="Proteomes" id="UP000249239"/>
    </source>
</evidence>
<name>A0A2W7NKK6_9BACT</name>
<evidence type="ECO:0000256" key="3">
    <source>
        <dbReference type="PROSITE-ProRule" id="PRU00339"/>
    </source>
</evidence>
<proteinExistence type="predicted"/>
<dbReference type="PROSITE" id="PS50005">
    <property type="entry name" value="TPR"/>
    <property type="match status" value="2"/>
</dbReference>
<feature type="repeat" description="TPR" evidence="3">
    <location>
        <begin position="93"/>
        <end position="126"/>
    </location>
</feature>
<dbReference type="InterPro" id="IPR051685">
    <property type="entry name" value="Ycf3/AcsC/BcsC/TPR_MFPF"/>
</dbReference>
<dbReference type="Pfam" id="PF13432">
    <property type="entry name" value="TPR_16"/>
    <property type="match status" value="2"/>
</dbReference>
<keyword evidence="5" id="KW-1185">Reference proteome</keyword>
<dbReference type="SUPFAM" id="SSF48452">
    <property type="entry name" value="TPR-like"/>
    <property type="match status" value="1"/>
</dbReference>
<reference evidence="4 5" key="1">
    <citation type="submission" date="2018-06" db="EMBL/GenBank/DDBJ databases">
        <title>Genomic Encyclopedia of Archaeal and Bacterial Type Strains, Phase II (KMG-II): from individual species to whole genera.</title>
        <authorList>
            <person name="Goeker M."/>
        </authorList>
    </citation>
    <scope>NUCLEOTIDE SEQUENCE [LARGE SCALE GENOMIC DNA]</scope>
    <source>
        <strain evidence="4 5">DSM 6779</strain>
    </source>
</reference>
<feature type="repeat" description="TPR" evidence="3">
    <location>
        <begin position="24"/>
        <end position="57"/>
    </location>
</feature>
<dbReference type="PANTHER" id="PTHR44943">
    <property type="entry name" value="CELLULOSE SYNTHASE OPERON PROTEIN C"/>
    <property type="match status" value="1"/>
</dbReference>
<sequence length="323" mass="37810">MRLVGVFILMFCFAMSILSQTPMVNRLMNEGKQQQERNDFKAAVETYEKVLSLEPKKEEARFELAYSWYKLGNNENALKYGRTVMHEEGEFWLEALILCGSAYDNMGESRRAISLYNRGIRKRPNHPLLHYNMALSQFNLGKLGEAEQHARLSLSLDMGHPSGHLLLSNIMLQKNERVKSMMSLYYYLLMEQDADRSIKAWDMLNAIWDYVLKQSGRSASSDYYQAFEADLVKQAKSESRKFDGIDQFVSRTGYFLEYMPQLVDNNDFWQQHYVVFFKQMAVYGFSEPFAYYVSGCKYKPQALSWMSANNQLFEQFIGWMNQQ</sequence>
<organism evidence="4 5">
    <name type="scientific">Breznakibacter xylanolyticus</name>
    <dbReference type="NCBI Taxonomy" id="990"/>
    <lineage>
        <taxon>Bacteria</taxon>
        <taxon>Pseudomonadati</taxon>
        <taxon>Bacteroidota</taxon>
        <taxon>Bacteroidia</taxon>
        <taxon>Marinilabiliales</taxon>
        <taxon>Marinilabiliaceae</taxon>
        <taxon>Breznakibacter</taxon>
    </lineage>
</organism>
<dbReference type="PANTHER" id="PTHR44943:SF8">
    <property type="entry name" value="TPR REPEAT-CONTAINING PROTEIN MJ0263"/>
    <property type="match status" value="1"/>
</dbReference>
<gene>
    <name evidence="4" type="ORF">LX69_02574</name>
</gene>